<evidence type="ECO:0000313" key="3">
    <source>
        <dbReference type="EMBL" id="CBX28759.1"/>
    </source>
</evidence>
<evidence type="ECO:0000259" key="1">
    <source>
        <dbReference type="Pfam" id="PF04016"/>
    </source>
</evidence>
<dbReference type="AlphaFoldDB" id="E1YDW5"/>
<sequence>MAKDCSLKSNNGQYILQAIIDKLNLDAQIKEVRRGLHWTAVVSRSCGLSSTMTGEHCVHEGVEESPPASFTDMTAMELAQYSYSGDPSKATLGLAAINSLIEADKSKIVSINAGDILLKNGVNKNISVIGHFPFTDALKKVAKNLWVIEKRVIEGDYPEDSAEKYLPQSDIIAISATSLINHTLQNLLELCPKNSMKMLLGPTTPMSEVFFDFGFDIISGSIVTDQNTALKYISEGVNFRQLKKTGAIRLVAMTKEVLHD</sequence>
<dbReference type="InterPro" id="IPR007161">
    <property type="entry name" value="DUF364"/>
</dbReference>
<feature type="domain" description="Putative heavy-metal chelation" evidence="1">
    <location>
        <begin position="116"/>
        <end position="251"/>
    </location>
</feature>
<dbReference type="EMBL" id="FR695869">
    <property type="protein sequence ID" value="CBX28759.1"/>
    <property type="molecule type" value="Genomic_DNA"/>
</dbReference>
<proteinExistence type="predicted"/>
<dbReference type="Pfam" id="PF04016">
    <property type="entry name" value="DUF364"/>
    <property type="match status" value="1"/>
</dbReference>
<dbReference type="InterPro" id="IPR025251">
    <property type="entry name" value="DUF4213"/>
</dbReference>
<protein>
    <recommendedName>
        <fullName evidence="4">Heavy-metal chelation domain-containing protein</fullName>
    </recommendedName>
</protein>
<dbReference type="Gene3D" id="3.40.50.11590">
    <property type="match status" value="1"/>
</dbReference>
<accession>E1YDW5</accession>
<dbReference type="Pfam" id="PF13938">
    <property type="entry name" value="DUF4213"/>
    <property type="match status" value="1"/>
</dbReference>
<organism evidence="3">
    <name type="scientific">uncultured Desulfobacterium sp</name>
    <dbReference type="NCBI Taxonomy" id="201089"/>
    <lineage>
        <taxon>Bacteria</taxon>
        <taxon>Pseudomonadati</taxon>
        <taxon>Thermodesulfobacteriota</taxon>
        <taxon>Desulfobacteria</taxon>
        <taxon>Desulfobacterales</taxon>
        <taxon>Desulfobacteriaceae</taxon>
        <taxon>Desulfobacterium</taxon>
        <taxon>environmental samples</taxon>
    </lineage>
</organism>
<evidence type="ECO:0000259" key="2">
    <source>
        <dbReference type="Pfam" id="PF13938"/>
    </source>
</evidence>
<evidence type="ECO:0008006" key="4">
    <source>
        <dbReference type="Google" id="ProtNLM"/>
    </source>
</evidence>
<dbReference type="SUPFAM" id="SSF159713">
    <property type="entry name" value="Dhaf3308-like"/>
    <property type="match status" value="1"/>
</dbReference>
<gene>
    <name evidence="3" type="ORF">N47_L13570</name>
</gene>
<reference evidence="3" key="1">
    <citation type="journal article" date="2011" name="Environ. Microbiol.">
        <title>Genomic insights into the metabolic potential of the polycyclic aromatic hydrocarbon degrading sulfate-reducing Deltaproteobacterium N47.</title>
        <authorList>
            <person name="Bergmann F."/>
            <person name="Selesi D."/>
            <person name="Weinmaier T."/>
            <person name="Tischler P."/>
            <person name="Rattei T."/>
            <person name="Meckenstock R.U."/>
        </authorList>
    </citation>
    <scope>NUCLEOTIDE SEQUENCE</scope>
</reference>
<dbReference type="Gene3D" id="3.30.390.100">
    <property type="match status" value="1"/>
</dbReference>
<feature type="domain" description="DUF4213" evidence="2">
    <location>
        <begin position="19"/>
        <end position="101"/>
    </location>
</feature>
<name>E1YDW5_9BACT</name>